<keyword evidence="2" id="KW-1185">Reference proteome</keyword>
<gene>
    <name evidence="1" type="ORF">BMF97_12325</name>
</gene>
<proteinExistence type="predicted"/>
<dbReference type="KEGG" id="emg:BBD33_09290"/>
<dbReference type="EMBL" id="MPOG01000014">
    <property type="protein sequence ID" value="OOH94145.1"/>
    <property type="molecule type" value="Genomic_DNA"/>
</dbReference>
<dbReference type="STRING" id="238.BBD35_11645"/>
<organism evidence="1 2">
    <name type="scientific">Elizabethkingia meningoseptica</name>
    <name type="common">Chryseobacterium meningosepticum</name>
    <dbReference type="NCBI Taxonomy" id="238"/>
    <lineage>
        <taxon>Bacteria</taxon>
        <taxon>Pseudomonadati</taxon>
        <taxon>Bacteroidota</taxon>
        <taxon>Flavobacteriia</taxon>
        <taxon>Flavobacteriales</taxon>
        <taxon>Weeksellaceae</taxon>
        <taxon>Elizabethkingia</taxon>
    </lineage>
</organism>
<dbReference type="Proteomes" id="UP000188947">
    <property type="component" value="Unassembled WGS sequence"/>
</dbReference>
<dbReference type="GeneID" id="48542788"/>
<dbReference type="RefSeq" id="WP_016199326.1">
    <property type="nucleotide sequence ID" value="NZ_CP014338.1"/>
</dbReference>
<dbReference type="AlphaFoldDB" id="A0A1V3TXL7"/>
<dbReference type="OrthoDB" id="1244261at2"/>
<evidence type="ECO:0000313" key="1">
    <source>
        <dbReference type="EMBL" id="OOH94145.1"/>
    </source>
</evidence>
<protein>
    <submittedName>
        <fullName evidence="1">Uncharacterized protein</fullName>
    </submittedName>
</protein>
<reference evidence="1 2" key="1">
    <citation type="submission" date="2016-11" db="EMBL/GenBank/DDBJ databases">
        <title>Genome sequence and comparative genomic analysis of clinical strain Elizabethkingia meningoseptica 61421 PRCM.</title>
        <authorList>
            <person name="Wang M."/>
            <person name="Hu S."/>
            <person name="Cao L."/>
            <person name="Jiang T."/>
            <person name="Zhou Y."/>
            <person name="Ming D."/>
        </authorList>
    </citation>
    <scope>NUCLEOTIDE SEQUENCE [LARGE SCALE GENOMIC DNA]</scope>
    <source>
        <strain evidence="1 2">61421 PRCM</strain>
    </source>
</reference>
<accession>A0A1V3TXL7</accession>
<dbReference type="eggNOG" id="ENOG502ZWZI">
    <property type="taxonomic scope" value="Bacteria"/>
</dbReference>
<name>A0A1V3TXL7_ELIME</name>
<comment type="caution">
    <text evidence="1">The sequence shown here is derived from an EMBL/GenBank/DDBJ whole genome shotgun (WGS) entry which is preliminary data.</text>
</comment>
<sequence length="210" mass="24749">MKLIKFTSLFLFTAALTNCSSDRDDRPTPIDPVVPEKTVFSFTYNNSYKINDITLYRGPKGVKETSNEEYLKSIWEYYTEPEWTKVIIDLKKETIYFSKDKTERSYKLKLSNDSIFGIDDVNRKTYMGVFKKTKPELKLDRSFVYLQRMPRFEGDAFKASRTSSPGVTQYKDHFGKEYNYFNAPADLTMEKDQVFWANLTYGYNEDNKQK</sequence>
<evidence type="ECO:0000313" key="2">
    <source>
        <dbReference type="Proteomes" id="UP000188947"/>
    </source>
</evidence>